<comment type="caution">
    <text evidence="1">The sequence shown here is derived from an EMBL/GenBank/DDBJ whole genome shotgun (WGS) entry which is preliminary data.</text>
</comment>
<dbReference type="EMBL" id="NMUH01000119">
    <property type="protein sequence ID" value="MQL72114.1"/>
    <property type="molecule type" value="Genomic_DNA"/>
</dbReference>
<keyword evidence="2" id="KW-1185">Reference proteome</keyword>
<proteinExistence type="predicted"/>
<reference evidence="1" key="1">
    <citation type="submission" date="2017-07" db="EMBL/GenBank/DDBJ databases">
        <title>Taro Niue Genome Assembly and Annotation.</title>
        <authorList>
            <person name="Atibalentja N."/>
            <person name="Keating K."/>
            <person name="Fields C.J."/>
        </authorList>
    </citation>
    <scope>NUCLEOTIDE SEQUENCE</scope>
    <source>
        <strain evidence="1">Niue_2</strain>
        <tissue evidence="1">Leaf</tissue>
    </source>
</reference>
<dbReference type="Proteomes" id="UP000652761">
    <property type="component" value="Unassembled WGS sequence"/>
</dbReference>
<accession>A0A843TRP5</accession>
<organism evidence="1 2">
    <name type="scientific">Colocasia esculenta</name>
    <name type="common">Wild taro</name>
    <name type="synonym">Arum esculentum</name>
    <dbReference type="NCBI Taxonomy" id="4460"/>
    <lineage>
        <taxon>Eukaryota</taxon>
        <taxon>Viridiplantae</taxon>
        <taxon>Streptophyta</taxon>
        <taxon>Embryophyta</taxon>
        <taxon>Tracheophyta</taxon>
        <taxon>Spermatophyta</taxon>
        <taxon>Magnoliopsida</taxon>
        <taxon>Liliopsida</taxon>
        <taxon>Araceae</taxon>
        <taxon>Aroideae</taxon>
        <taxon>Colocasieae</taxon>
        <taxon>Colocasia</taxon>
    </lineage>
</organism>
<sequence length="235" mass="25759">MYSRFVTRPDSSPRTSVEIILHLRKVEPLLSILPRRVGAREGPGVKPAEKASSPAWREARQEGLFSVAFPPSSRFSSPAGDFPHPVRYNCNPAAPAYTPICTALAIVHTAAHPLHPRCSACVRGRSTLPSTAPTARVRGHPCPNRLASTRLRPARTKRQRLRESAPVLGPANNTHLRPPCPLRLPLAPASASAKPPPRRIKPLLRARPAFASTFCALAWRLCQHRLAVHGRLFLP</sequence>
<feature type="non-terminal residue" evidence="1">
    <location>
        <position position="1"/>
    </location>
</feature>
<evidence type="ECO:0000313" key="1">
    <source>
        <dbReference type="EMBL" id="MQL72114.1"/>
    </source>
</evidence>
<evidence type="ECO:0000313" key="2">
    <source>
        <dbReference type="Proteomes" id="UP000652761"/>
    </source>
</evidence>
<protein>
    <submittedName>
        <fullName evidence="1">Uncharacterized protein</fullName>
    </submittedName>
</protein>
<name>A0A843TRP5_COLES</name>
<gene>
    <name evidence="1" type="ORF">Taro_004436</name>
</gene>
<dbReference type="AlphaFoldDB" id="A0A843TRP5"/>